<proteinExistence type="predicted"/>
<name>A0ABU9QH47_9BURK</name>
<comment type="caution">
    <text evidence="1">The sequence shown here is derived from an EMBL/GenBank/DDBJ whole genome shotgun (WGS) entry which is preliminary data.</text>
</comment>
<evidence type="ECO:0000313" key="2">
    <source>
        <dbReference type="Proteomes" id="UP001494588"/>
    </source>
</evidence>
<protein>
    <submittedName>
        <fullName evidence="1">Uncharacterized protein</fullName>
    </submittedName>
</protein>
<dbReference type="RefSeq" id="WP_201656087.1">
    <property type="nucleotide sequence ID" value="NZ_CAJHCS010000024.1"/>
</dbReference>
<organism evidence="1 2">
    <name type="scientific">Paraburkholderia sabiae</name>
    <dbReference type="NCBI Taxonomy" id="273251"/>
    <lineage>
        <taxon>Bacteria</taxon>
        <taxon>Pseudomonadati</taxon>
        <taxon>Pseudomonadota</taxon>
        <taxon>Betaproteobacteria</taxon>
        <taxon>Burkholderiales</taxon>
        <taxon>Burkholderiaceae</taxon>
        <taxon>Paraburkholderia</taxon>
    </lineage>
</organism>
<dbReference type="EMBL" id="JAZHGC010000021">
    <property type="protein sequence ID" value="MEM5288767.1"/>
    <property type="molecule type" value="Genomic_DNA"/>
</dbReference>
<dbReference type="Proteomes" id="UP001494588">
    <property type="component" value="Unassembled WGS sequence"/>
</dbReference>
<accession>A0ABU9QH47</accession>
<gene>
    <name evidence="1" type="ORF">V4C55_23850</name>
</gene>
<evidence type="ECO:0000313" key="1">
    <source>
        <dbReference type="EMBL" id="MEM5288767.1"/>
    </source>
</evidence>
<reference evidence="1 2" key="1">
    <citation type="submission" date="2024-01" db="EMBL/GenBank/DDBJ databases">
        <title>The diversity of rhizobia nodulating Mimosa spp. in eleven states of Brazil covering several biomes is determined by host plant, location, and edaphic factors.</title>
        <authorList>
            <person name="Rouws L."/>
            <person name="Barauna A."/>
            <person name="Beukes C."/>
            <person name="De Faria S.M."/>
            <person name="Gross E."/>
            <person name="Dos Reis Junior F.B."/>
            <person name="Simon M."/>
            <person name="Maluk M."/>
            <person name="Odee D.W."/>
            <person name="Kenicer G."/>
            <person name="Young J.P.W."/>
            <person name="Reis V.M."/>
            <person name="Zilli J."/>
            <person name="James E.K."/>
        </authorList>
    </citation>
    <scope>NUCLEOTIDE SEQUENCE [LARGE SCALE GENOMIC DNA]</scope>
    <source>
        <strain evidence="1 2">JPY77</strain>
    </source>
</reference>
<keyword evidence="2" id="KW-1185">Reference proteome</keyword>
<sequence>MTRRKLPQCSRFGCYESPYAGNLCKEHYEEDLAKRRLREEALDLLHRFKVDGTALTKPEIREEYSRLERWWDRACRAVNFNRVDDVLQDEAEYAVEWCIAIATSLVEEERLFRQGISHDPMQKVYRDDVWARFSNLEAGLMSNGVARRV</sequence>